<reference evidence="2 3" key="1">
    <citation type="submission" date="2019-10" db="EMBL/GenBank/DDBJ databases">
        <title>Gracilibacillus sp. nov. isolated from rice seeds.</title>
        <authorList>
            <person name="He S."/>
        </authorList>
    </citation>
    <scope>NUCLEOTIDE SEQUENCE [LARGE SCALE GENOMIC DNA]</scope>
    <source>
        <strain evidence="2 3">TD8</strain>
    </source>
</reference>
<gene>
    <name evidence="2" type="ORF">F9U64_05010</name>
</gene>
<organism evidence="2 3">
    <name type="scientific">Gracilibacillus oryzae</name>
    <dbReference type="NCBI Taxonomy" id="1672701"/>
    <lineage>
        <taxon>Bacteria</taxon>
        <taxon>Bacillati</taxon>
        <taxon>Bacillota</taxon>
        <taxon>Bacilli</taxon>
        <taxon>Bacillales</taxon>
        <taxon>Bacillaceae</taxon>
        <taxon>Gracilibacillus</taxon>
    </lineage>
</organism>
<accession>A0A7C8L551</accession>
<dbReference type="Proteomes" id="UP000480246">
    <property type="component" value="Unassembled WGS sequence"/>
</dbReference>
<comment type="caution">
    <text evidence="2">The sequence shown here is derived from an EMBL/GenBank/DDBJ whole genome shotgun (WGS) entry which is preliminary data.</text>
</comment>
<protein>
    <recommendedName>
        <fullName evidence="1">Helicase Helix-turn-helix domain-containing protein</fullName>
    </recommendedName>
</protein>
<dbReference type="InterPro" id="IPR008308">
    <property type="entry name" value="YpbB-like"/>
</dbReference>
<name>A0A7C8L551_9BACI</name>
<keyword evidence="3" id="KW-1185">Reference proteome</keyword>
<evidence type="ECO:0000313" key="2">
    <source>
        <dbReference type="EMBL" id="KAB8138365.1"/>
    </source>
</evidence>
<dbReference type="OrthoDB" id="2354672at2"/>
<dbReference type="AlphaFoldDB" id="A0A7C8L551"/>
<dbReference type="PIRSF" id="PIRSF021350">
    <property type="entry name" value="UCP021350"/>
    <property type="match status" value="1"/>
</dbReference>
<sequence length="356" mass="41332">MKIDGSFLMFQYIILYCLNNLNGERSVANIYYLLKGKKSTQTIQDSYLYNLTEFFGVYRSIARSNFNRVIDELAELNYISISGKAFATVNHEGQQNLAQLDSEFQNTYFKGMTYEKHAPQFLATFILLIQTVTNLHIKKSRFIPVIDNGSIQTNVKNFLQNKPLDMSVLLRDIYDDLRQIFSTASFPDFSIDIFVDYLTSANEIGLSQQQIALKYNISKEDVHFHLFNIIHYILEQMKLAPAKYKVLPYMSNQRQDLSLTDSAMVTYNYYGKGYSIKEIAGTRDLKESTVQDHIVEIAYVGEVKWSDHMSDEEYSMIKKALVQTNTKQLKTLKELLPDFITYFQIKLVIALWHKND</sequence>
<dbReference type="InterPro" id="IPR029491">
    <property type="entry name" value="Helicase_HTH"/>
</dbReference>
<evidence type="ECO:0000313" key="3">
    <source>
        <dbReference type="Proteomes" id="UP000480246"/>
    </source>
</evidence>
<proteinExistence type="predicted"/>
<dbReference type="Pfam" id="PF14493">
    <property type="entry name" value="HTH_40"/>
    <property type="match status" value="1"/>
</dbReference>
<evidence type="ECO:0000259" key="1">
    <source>
        <dbReference type="Pfam" id="PF14493"/>
    </source>
</evidence>
<feature type="domain" description="Helicase Helix-turn-helix" evidence="1">
    <location>
        <begin position="262"/>
        <end position="349"/>
    </location>
</feature>
<dbReference type="EMBL" id="WEID01000018">
    <property type="protein sequence ID" value="KAB8138365.1"/>
    <property type="molecule type" value="Genomic_DNA"/>
</dbReference>